<proteinExistence type="inferred from homology"/>
<dbReference type="EMBL" id="CP017634">
    <property type="protein sequence ID" value="ATW28198.1"/>
    <property type="molecule type" value="Genomic_DNA"/>
</dbReference>
<dbReference type="AlphaFoldDB" id="A0A3G1L0M0"/>
<comment type="similarity">
    <text evidence="1 2">Belongs to the phD/YefM antitoxin family.</text>
</comment>
<evidence type="ECO:0000313" key="3">
    <source>
        <dbReference type="EMBL" id="ATW28198.1"/>
    </source>
</evidence>
<protein>
    <recommendedName>
        <fullName evidence="2">Antitoxin</fullName>
    </recommendedName>
</protein>
<evidence type="ECO:0000313" key="4">
    <source>
        <dbReference type="Proteomes" id="UP000323521"/>
    </source>
</evidence>
<dbReference type="InterPro" id="IPR036165">
    <property type="entry name" value="YefM-like_sf"/>
</dbReference>
<name>A0A3G1L0M0_FORW1</name>
<organism evidence="3 4">
    <name type="scientific">Formimonas warabiya</name>
    <dbReference type="NCBI Taxonomy" id="1761012"/>
    <lineage>
        <taxon>Bacteria</taxon>
        <taxon>Bacillati</taxon>
        <taxon>Bacillota</taxon>
        <taxon>Clostridia</taxon>
        <taxon>Eubacteriales</taxon>
        <taxon>Peptococcaceae</taxon>
        <taxon>Candidatus Formimonas</taxon>
    </lineage>
</organism>
<dbReference type="InterPro" id="IPR006442">
    <property type="entry name" value="Antitoxin_Phd/YefM"/>
</dbReference>
<sequence length="93" mass="10515">MNIKPSAAIRKNYNQISDLCRQTGEPVYLTKNGEGDLVVMDVESFARRESLLKLKEKLLQSELDIQRGRTYSVEETVAAMRKAVAEVADARKE</sequence>
<evidence type="ECO:0000256" key="1">
    <source>
        <dbReference type="ARBA" id="ARBA00009981"/>
    </source>
</evidence>
<evidence type="ECO:0000256" key="2">
    <source>
        <dbReference type="RuleBase" id="RU362080"/>
    </source>
</evidence>
<dbReference type="SUPFAM" id="SSF143120">
    <property type="entry name" value="YefM-like"/>
    <property type="match status" value="1"/>
</dbReference>
<reference evidence="3 4" key="1">
    <citation type="submission" date="2016-10" db="EMBL/GenBank/DDBJ databases">
        <title>Complete Genome Sequence of Peptococcaceae strain DCMF.</title>
        <authorList>
            <person name="Edwards R.J."/>
            <person name="Holland S.I."/>
            <person name="Deshpande N.P."/>
            <person name="Wong Y.K."/>
            <person name="Ertan H."/>
            <person name="Manefield M."/>
            <person name="Russell T.L."/>
            <person name="Lee M.J."/>
        </authorList>
    </citation>
    <scope>NUCLEOTIDE SEQUENCE [LARGE SCALE GENOMIC DNA]</scope>
    <source>
        <strain evidence="3 4">DCMF</strain>
    </source>
</reference>
<comment type="function">
    <text evidence="2">Antitoxin component of a type II toxin-antitoxin (TA) system.</text>
</comment>
<gene>
    <name evidence="3" type="ORF">DCMF_28655</name>
</gene>
<accession>A0A3G1L0M0</accession>
<dbReference type="Pfam" id="PF02604">
    <property type="entry name" value="PhdYeFM_antitox"/>
    <property type="match status" value="1"/>
</dbReference>
<dbReference type="NCBIfam" id="TIGR01552">
    <property type="entry name" value="phd_fam"/>
    <property type="match status" value="1"/>
</dbReference>
<dbReference type="Proteomes" id="UP000323521">
    <property type="component" value="Chromosome"/>
</dbReference>
<keyword evidence="4" id="KW-1185">Reference proteome</keyword>
<dbReference type="OrthoDB" id="9795585at2"/>
<dbReference type="KEGG" id="fwa:DCMF_28655"/>
<dbReference type="RefSeq" id="WP_148138115.1">
    <property type="nucleotide sequence ID" value="NZ_CP017634.1"/>
</dbReference>